<reference evidence="1 2" key="1">
    <citation type="submission" date="2018-02" db="EMBL/GenBank/DDBJ databases">
        <title>Genomic Encyclopedia of Archaeal and Bacterial Type Strains, Phase II (KMG-II): from individual species to whole genera.</title>
        <authorList>
            <person name="Goeker M."/>
        </authorList>
    </citation>
    <scope>NUCLEOTIDE SEQUENCE [LARGE SCALE GENOMIC DNA]</scope>
    <source>
        <strain evidence="1 2">DSM 3808</strain>
    </source>
</reference>
<protein>
    <submittedName>
        <fullName evidence="1">Uncharacterized protein</fullName>
    </submittedName>
</protein>
<proteinExistence type="predicted"/>
<evidence type="ECO:0000313" key="1">
    <source>
        <dbReference type="EMBL" id="PPK81455.1"/>
    </source>
</evidence>
<keyword evidence="2" id="KW-1185">Reference proteome</keyword>
<dbReference type="Proteomes" id="UP000237749">
    <property type="component" value="Unassembled WGS sequence"/>
</dbReference>
<comment type="caution">
    <text evidence="1">The sequence shown here is derived from an EMBL/GenBank/DDBJ whole genome shotgun (WGS) entry which is preliminary data.</text>
</comment>
<dbReference type="EMBL" id="PTJA01000004">
    <property type="protein sequence ID" value="PPK81455.1"/>
    <property type="molecule type" value="Genomic_DNA"/>
</dbReference>
<name>A0A2S6HUD6_9FIRM</name>
<gene>
    <name evidence="1" type="ORF">BXY41_104258</name>
</gene>
<sequence>MANYSTVYGIVGSVTPFYTTVSDHSCSLLISVNTQTMGQINFVVSPQTFVLEQHTFGQGEPIIGIYDTSVPVPLIYPPQYQAVVLAQNTFGYRAALNYFDEDLLSVDQTMKLNIPSDGSTQVLLVNGQNFAYNPGDHYLFILYMSDSMNPSTEVTPQKIIVFCNSDE</sequence>
<dbReference type="AlphaFoldDB" id="A0A2S6HUD6"/>
<organism evidence="1 2">
    <name type="scientific">Lacrimispora xylanisolvens</name>
    <dbReference type="NCBI Taxonomy" id="384636"/>
    <lineage>
        <taxon>Bacteria</taxon>
        <taxon>Bacillati</taxon>
        <taxon>Bacillota</taxon>
        <taxon>Clostridia</taxon>
        <taxon>Lachnospirales</taxon>
        <taxon>Lachnospiraceae</taxon>
        <taxon>Lacrimispora</taxon>
    </lineage>
</organism>
<accession>A0A2S6HUD6</accession>
<dbReference type="OrthoDB" id="9799579at2"/>
<evidence type="ECO:0000313" key="2">
    <source>
        <dbReference type="Proteomes" id="UP000237749"/>
    </source>
</evidence>
<dbReference type="RefSeq" id="WP_104436546.1">
    <property type="nucleotide sequence ID" value="NZ_PTJA01000004.1"/>
</dbReference>